<feature type="signal peptide" evidence="9">
    <location>
        <begin position="1"/>
        <end position="23"/>
    </location>
</feature>
<keyword evidence="3 7" id="KW-0863">Zinc-finger</keyword>
<evidence type="ECO:0000256" key="6">
    <source>
        <dbReference type="ARBA" id="ARBA00023274"/>
    </source>
</evidence>
<feature type="domain" description="RING-type" evidence="10">
    <location>
        <begin position="303"/>
        <end position="362"/>
    </location>
</feature>
<dbReference type="Pfam" id="PF13639">
    <property type="entry name" value="zf-RING_2"/>
    <property type="match status" value="1"/>
</dbReference>
<dbReference type="SUPFAM" id="SSF57850">
    <property type="entry name" value="RING/U-box"/>
    <property type="match status" value="1"/>
</dbReference>
<dbReference type="SMART" id="SM00184">
    <property type="entry name" value="RING"/>
    <property type="match status" value="1"/>
</dbReference>
<dbReference type="EMBL" id="RBNJ01002719">
    <property type="protein sequence ID" value="RUS31673.1"/>
    <property type="molecule type" value="Genomic_DNA"/>
</dbReference>
<evidence type="ECO:0000256" key="7">
    <source>
        <dbReference type="PROSITE-ProRule" id="PRU00175"/>
    </source>
</evidence>
<keyword evidence="12" id="KW-1185">Reference proteome</keyword>
<dbReference type="AlphaFoldDB" id="A0A433QPF6"/>
<reference evidence="11 12" key="1">
    <citation type="journal article" date="2018" name="New Phytol.">
        <title>Phylogenomics of Endogonaceae and evolution of mycorrhizas within Mucoromycota.</title>
        <authorList>
            <person name="Chang Y."/>
            <person name="Desiro A."/>
            <person name="Na H."/>
            <person name="Sandor L."/>
            <person name="Lipzen A."/>
            <person name="Clum A."/>
            <person name="Barry K."/>
            <person name="Grigoriev I.V."/>
            <person name="Martin F.M."/>
            <person name="Stajich J.E."/>
            <person name="Smith M.E."/>
            <person name="Bonito G."/>
            <person name="Spatafora J.W."/>
        </authorList>
    </citation>
    <scope>NUCLEOTIDE SEQUENCE [LARGE SCALE GENOMIC DNA]</scope>
    <source>
        <strain evidence="11 12">AD002</strain>
    </source>
</reference>
<dbReference type="Gene3D" id="3.30.390.110">
    <property type="match status" value="2"/>
</dbReference>
<dbReference type="Gene3D" id="3.50.30.30">
    <property type="match status" value="1"/>
</dbReference>
<dbReference type="InterPro" id="IPR029004">
    <property type="entry name" value="Ribosomal_eL28/Mak16"/>
</dbReference>
<sequence>MVLRISFNLVIAGLLLVCKNTRADNAPVEIHVQEMTESSKGAFYNANYGYYSILTGPYLIPLIPYQKSWGGLLVNFNISCPNMTTYDTILAANFLSSPIDSSYLNQPKIALVRRGGCPWSQKIDWAMSLSIAHSMNVAGVIIADNQSTGNMTVATLNNGTVFLNASDNDIQRGKTGPIPAIFVDDLLGVIFYQGLAATFRDEPVSFLQLTITFATSSTQWNTIFNVAFGSLLIFISALLYYHFGRRYGWNPFNWRKRVRLERLRWEARHQRNHMVQLRVLMSNEIDNIPIVAYDPEKIKNPTCPICLEDYTELQSSIPDNDKVERCEGGAYMVRELPCGHGFCIECIDVWLGKKSTLCPICKLDLTASKDNKIIERDDWEDHVTPCLMVFFSSVACVGSSFLFPWPLWLELKMSADLVWSLVKNNNAYLVKRPGVQFSSEPGNLTNLNTFKYSGLANNKVSYPRKIEEGGEEELVLLSLLCWVYGDEGFTGEKRSWKLFTRDLCVVFWTNKLDDIYIFQTVGVVPAVSGKGIELITKKQKLSAHNVNKRVNKITIAKGSRRTALSVANIVARNGYRPDLRQASIAALARVSAILASQRPAKVHVKKTKGHRATRAKRA</sequence>
<dbReference type="CDD" id="cd00538">
    <property type="entry name" value="PA"/>
    <property type="match status" value="1"/>
</dbReference>
<dbReference type="GO" id="GO:0003735">
    <property type="term" value="F:structural constituent of ribosome"/>
    <property type="evidence" value="ECO:0007669"/>
    <property type="project" value="InterPro"/>
</dbReference>
<keyword evidence="4" id="KW-0862">Zinc</keyword>
<proteinExistence type="inferred from homology"/>
<dbReference type="InterPro" id="IPR002672">
    <property type="entry name" value="Ribosomal_eL28"/>
</dbReference>
<keyword evidence="2" id="KW-0479">Metal-binding</keyword>
<evidence type="ECO:0000256" key="2">
    <source>
        <dbReference type="ARBA" id="ARBA00022723"/>
    </source>
</evidence>
<dbReference type="GO" id="GO:0005840">
    <property type="term" value="C:ribosome"/>
    <property type="evidence" value="ECO:0007669"/>
    <property type="project" value="UniProtKB-KW"/>
</dbReference>
<evidence type="ECO:0000259" key="10">
    <source>
        <dbReference type="PROSITE" id="PS50089"/>
    </source>
</evidence>
<keyword evidence="5" id="KW-0689">Ribosomal protein</keyword>
<evidence type="ECO:0000313" key="11">
    <source>
        <dbReference type="EMBL" id="RUS31673.1"/>
    </source>
</evidence>
<accession>A0A433QPF6</accession>
<comment type="caution">
    <text evidence="11">The sequence shown here is derived from an EMBL/GenBank/DDBJ whole genome shotgun (WGS) entry which is preliminary data.</text>
</comment>
<dbReference type="PANTHER" id="PTHR10544">
    <property type="entry name" value="60S RIBOSOMAL PROTEIN L28"/>
    <property type="match status" value="1"/>
</dbReference>
<protein>
    <recommendedName>
        <fullName evidence="10">RING-type domain-containing protein</fullName>
    </recommendedName>
</protein>
<gene>
    <name evidence="11" type="ORF">BC938DRAFT_477334</name>
</gene>
<keyword evidence="6" id="KW-0687">Ribonucleoprotein</keyword>
<keyword evidence="9" id="KW-0732">Signal</keyword>
<dbReference type="GO" id="GO:0006412">
    <property type="term" value="P:translation"/>
    <property type="evidence" value="ECO:0007669"/>
    <property type="project" value="InterPro"/>
</dbReference>
<organism evidence="11 12">
    <name type="scientific">Jimgerdemannia flammicorona</name>
    <dbReference type="NCBI Taxonomy" id="994334"/>
    <lineage>
        <taxon>Eukaryota</taxon>
        <taxon>Fungi</taxon>
        <taxon>Fungi incertae sedis</taxon>
        <taxon>Mucoromycota</taxon>
        <taxon>Mucoromycotina</taxon>
        <taxon>Endogonomycetes</taxon>
        <taxon>Endogonales</taxon>
        <taxon>Endogonaceae</taxon>
        <taxon>Jimgerdemannia</taxon>
    </lineage>
</organism>
<feature type="chain" id="PRO_5019277825" description="RING-type domain-containing protein" evidence="9">
    <location>
        <begin position="24"/>
        <end position="618"/>
    </location>
</feature>
<dbReference type="Gene3D" id="3.30.40.10">
    <property type="entry name" value="Zinc/RING finger domain, C3HC4 (zinc finger)"/>
    <property type="match status" value="1"/>
</dbReference>
<dbReference type="GO" id="GO:0008270">
    <property type="term" value="F:zinc ion binding"/>
    <property type="evidence" value="ECO:0007669"/>
    <property type="project" value="UniProtKB-KW"/>
</dbReference>
<keyword evidence="8" id="KW-0472">Membrane</keyword>
<keyword evidence="8" id="KW-1133">Transmembrane helix</keyword>
<evidence type="ECO:0000256" key="1">
    <source>
        <dbReference type="ARBA" id="ARBA00007926"/>
    </source>
</evidence>
<dbReference type="Proteomes" id="UP000274822">
    <property type="component" value="Unassembled WGS sequence"/>
</dbReference>
<name>A0A433QPF6_9FUNG</name>
<dbReference type="Pfam" id="PF01778">
    <property type="entry name" value="Ribosomal_L28e"/>
    <property type="match status" value="2"/>
</dbReference>
<evidence type="ECO:0000256" key="9">
    <source>
        <dbReference type="SAM" id="SignalP"/>
    </source>
</evidence>
<dbReference type="PROSITE" id="PS50089">
    <property type="entry name" value="ZF_RING_2"/>
    <property type="match status" value="1"/>
</dbReference>
<evidence type="ECO:0000256" key="3">
    <source>
        <dbReference type="ARBA" id="ARBA00022771"/>
    </source>
</evidence>
<dbReference type="InterPro" id="IPR001841">
    <property type="entry name" value="Znf_RING"/>
</dbReference>
<dbReference type="GO" id="GO:1990904">
    <property type="term" value="C:ribonucleoprotein complex"/>
    <property type="evidence" value="ECO:0007669"/>
    <property type="project" value="UniProtKB-KW"/>
</dbReference>
<dbReference type="InterPro" id="IPR013083">
    <property type="entry name" value="Znf_RING/FYVE/PHD"/>
</dbReference>
<dbReference type="InterPro" id="IPR017907">
    <property type="entry name" value="Znf_RING_CS"/>
</dbReference>
<feature type="transmembrane region" description="Helical" evidence="8">
    <location>
        <begin position="223"/>
        <end position="243"/>
    </location>
</feature>
<feature type="transmembrane region" description="Helical" evidence="8">
    <location>
        <begin position="386"/>
        <end position="408"/>
    </location>
</feature>
<evidence type="ECO:0000256" key="8">
    <source>
        <dbReference type="SAM" id="Phobius"/>
    </source>
</evidence>
<dbReference type="PROSITE" id="PS00518">
    <property type="entry name" value="ZF_RING_1"/>
    <property type="match status" value="1"/>
</dbReference>
<evidence type="ECO:0000313" key="12">
    <source>
        <dbReference type="Proteomes" id="UP000274822"/>
    </source>
</evidence>
<comment type="similarity">
    <text evidence="1">Belongs to the eukaryotic ribosomal protein eL28 family.</text>
</comment>
<evidence type="ECO:0000256" key="5">
    <source>
        <dbReference type="ARBA" id="ARBA00022980"/>
    </source>
</evidence>
<keyword evidence="8" id="KW-0812">Transmembrane</keyword>
<evidence type="ECO:0000256" key="4">
    <source>
        <dbReference type="ARBA" id="ARBA00022833"/>
    </source>
</evidence>
<dbReference type="CDD" id="cd16454">
    <property type="entry name" value="RING-H2_PA-TM-RING"/>
    <property type="match status" value="1"/>
</dbReference>